<keyword evidence="1" id="KW-1133">Transmembrane helix</keyword>
<evidence type="ECO:0000256" key="1">
    <source>
        <dbReference type="SAM" id="Phobius"/>
    </source>
</evidence>
<dbReference type="Proteomes" id="UP000241074">
    <property type="component" value="Chromosome"/>
</dbReference>
<reference evidence="2 3" key="1">
    <citation type="submission" date="2018-03" db="EMBL/GenBank/DDBJ databases">
        <title>Ahniella affigens gen. nov., sp. nov., a gammaproteobacterium isolated from sandy soil near a stream.</title>
        <authorList>
            <person name="Ko Y."/>
            <person name="Kim J.-H."/>
        </authorList>
    </citation>
    <scope>NUCLEOTIDE SEQUENCE [LARGE SCALE GENOMIC DNA]</scope>
    <source>
        <strain evidence="2 3">D13</strain>
    </source>
</reference>
<accession>A0A2P1PRI4</accession>
<feature type="transmembrane region" description="Helical" evidence="1">
    <location>
        <begin position="15"/>
        <end position="35"/>
    </location>
</feature>
<gene>
    <name evidence="2" type="ORF">C7S18_09775</name>
</gene>
<organism evidence="2 3">
    <name type="scientific">Ahniella affigens</name>
    <dbReference type="NCBI Taxonomy" id="2021234"/>
    <lineage>
        <taxon>Bacteria</taxon>
        <taxon>Pseudomonadati</taxon>
        <taxon>Pseudomonadota</taxon>
        <taxon>Gammaproteobacteria</taxon>
        <taxon>Lysobacterales</taxon>
        <taxon>Rhodanobacteraceae</taxon>
        <taxon>Ahniella</taxon>
    </lineage>
</organism>
<proteinExistence type="predicted"/>
<dbReference type="KEGG" id="xba:C7S18_09775"/>
<dbReference type="AlphaFoldDB" id="A0A2P1PRI4"/>
<dbReference type="RefSeq" id="WP_106891391.1">
    <property type="nucleotide sequence ID" value="NZ_CP027860.1"/>
</dbReference>
<dbReference type="EMBL" id="CP027860">
    <property type="protein sequence ID" value="AVP97467.1"/>
    <property type="molecule type" value="Genomic_DNA"/>
</dbReference>
<evidence type="ECO:0000313" key="2">
    <source>
        <dbReference type="EMBL" id="AVP97467.1"/>
    </source>
</evidence>
<sequence length="70" mass="7687">MTGNSEQTQSFRQRLVWLAIMAVPAVITAGILWVLTHSVPMTIAVPTAIWTALGVAQVWQPPNSSKQTER</sequence>
<name>A0A2P1PRI4_9GAMM</name>
<keyword evidence="1" id="KW-0472">Membrane</keyword>
<evidence type="ECO:0000313" key="3">
    <source>
        <dbReference type="Proteomes" id="UP000241074"/>
    </source>
</evidence>
<protein>
    <submittedName>
        <fullName evidence="2">Uncharacterized protein</fullName>
    </submittedName>
</protein>
<reference evidence="2 3" key="2">
    <citation type="submission" date="2018-03" db="EMBL/GenBank/DDBJ databases">
        <authorList>
            <person name="Keele B.F."/>
        </authorList>
    </citation>
    <scope>NUCLEOTIDE SEQUENCE [LARGE SCALE GENOMIC DNA]</scope>
    <source>
        <strain evidence="2 3">D13</strain>
    </source>
</reference>
<keyword evidence="1" id="KW-0812">Transmembrane</keyword>
<keyword evidence="3" id="KW-1185">Reference proteome</keyword>